<comment type="caution">
    <text evidence="16">The sequence shown here is derived from an EMBL/GenBank/DDBJ whole genome shotgun (WGS) entry which is preliminary data.</text>
</comment>
<dbReference type="GO" id="GO:0019706">
    <property type="term" value="F:protein-cysteine S-palmitoyltransferase activity"/>
    <property type="evidence" value="ECO:0007669"/>
    <property type="project" value="UniProtKB-EC"/>
</dbReference>
<dbReference type="EMBL" id="CM035409">
    <property type="protein sequence ID" value="KAH7438479.1"/>
    <property type="molecule type" value="Genomic_DNA"/>
</dbReference>
<evidence type="ECO:0000256" key="11">
    <source>
        <dbReference type="ARBA" id="ARBA00023288"/>
    </source>
</evidence>
<organism evidence="16 17">
    <name type="scientific">Ceratopteris richardii</name>
    <name type="common">Triangle waterfern</name>
    <dbReference type="NCBI Taxonomy" id="49495"/>
    <lineage>
        <taxon>Eukaryota</taxon>
        <taxon>Viridiplantae</taxon>
        <taxon>Streptophyta</taxon>
        <taxon>Embryophyta</taxon>
        <taxon>Tracheophyta</taxon>
        <taxon>Polypodiopsida</taxon>
        <taxon>Polypodiidae</taxon>
        <taxon>Polypodiales</taxon>
        <taxon>Pteridineae</taxon>
        <taxon>Pteridaceae</taxon>
        <taxon>Parkerioideae</taxon>
        <taxon>Ceratopteris</taxon>
    </lineage>
</organism>
<comment type="subcellular location">
    <subcellularLocation>
        <location evidence="1">Endomembrane system</location>
        <topology evidence="1">Multi-pass membrane protein</topology>
    </subcellularLocation>
    <subcellularLocation>
        <location evidence="2">Golgi apparatus membrane</location>
    </subcellularLocation>
</comment>
<comment type="domain">
    <text evidence="14">The DHHC domain is required for palmitoyltransferase activity.</text>
</comment>
<evidence type="ECO:0000256" key="13">
    <source>
        <dbReference type="PROSITE-ProRule" id="PRU00023"/>
    </source>
</evidence>
<dbReference type="SUPFAM" id="SSF48403">
    <property type="entry name" value="Ankyrin repeat"/>
    <property type="match status" value="1"/>
</dbReference>
<keyword evidence="14" id="KW-0012">Acyltransferase</keyword>
<evidence type="ECO:0000256" key="2">
    <source>
        <dbReference type="ARBA" id="ARBA00004394"/>
    </source>
</evidence>
<dbReference type="AlphaFoldDB" id="A0A8T2V2K8"/>
<dbReference type="Pfam" id="PF12796">
    <property type="entry name" value="Ank_2"/>
    <property type="match status" value="2"/>
</dbReference>
<keyword evidence="5 14" id="KW-0812">Transmembrane</keyword>
<feature type="transmembrane region" description="Helical" evidence="14">
    <location>
        <begin position="268"/>
        <end position="290"/>
    </location>
</feature>
<feature type="transmembrane region" description="Helical" evidence="14">
    <location>
        <begin position="451"/>
        <end position="474"/>
    </location>
</feature>
<dbReference type="PROSITE" id="PS50297">
    <property type="entry name" value="ANK_REP_REGION"/>
    <property type="match status" value="4"/>
</dbReference>
<feature type="repeat" description="ANK" evidence="13">
    <location>
        <begin position="157"/>
        <end position="189"/>
    </location>
</feature>
<evidence type="ECO:0000313" key="16">
    <source>
        <dbReference type="EMBL" id="KAH7438479.1"/>
    </source>
</evidence>
<accession>A0A8T2V2K8</accession>
<dbReference type="GO" id="GO:0000139">
    <property type="term" value="C:Golgi membrane"/>
    <property type="evidence" value="ECO:0007669"/>
    <property type="project" value="UniProtKB-SubCell"/>
</dbReference>
<dbReference type="InterPro" id="IPR002110">
    <property type="entry name" value="Ankyrin_rpt"/>
</dbReference>
<gene>
    <name evidence="16" type="ORF">KP509_04G016600</name>
</gene>
<dbReference type="SMART" id="SM00248">
    <property type="entry name" value="ANK"/>
    <property type="match status" value="5"/>
</dbReference>
<protein>
    <recommendedName>
        <fullName evidence="14">S-acyltransferase</fullName>
        <ecNumber evidence="14">2.3.1.225</ecNumber>
    </recommendedName>
    <alternativeName>
        <fullName evidence="14">Palmitoyltransferase</fullName>
    </alternativeName>
</protein>
<feature type="transmembrane region" description="Helical" evidence="14">
    <location>
        <begin position="409"/>
        <end position="431"/>
    </location>
</feature>
<evidence type="ECO:0000256" key="10">
    <source>
        <dbReference type="ARBA" id="ARBA00023136"/>
    </source>
</evidence>
<evidence type="ECO:0000256" key="8">
    <source>
        <dbReference type="ARBA" id="ARBA00023034"/>
    </source>
</evidence>
<feature type="repeat" description="ANK" evidence="13">
    <location>
        <begin position="90"/>
        <end position="122"/>
    </location>
</feature>
<keyword evidence="10 14" id="KW-0472">Membrane</keyword>
<evidence type="ECO:0000256" key="3">
    <source>
        <dbReference type="ARBA" id="ARBA00008574"/>
    </source>
</evidence>
<keyword evidence="4 14" id="KW-0808">Transferase</keyword>
<feature type="repeat" description="ANK" evidence="13">
    <location>
        <begin position="190"/>
        <end position="214"/>
    </location>
</feature>
<feature type="transmembrane region" description="Helical" evidence="14">
    <location>
        <begin position="302"/>
        <end position="321"/>
    </location>
</feature>
<evidence type="ECO:0000313" key="17">
    <source>
        <dbReference type="Proteomes" id="UP000825935"/>
    </source>
</evidence>
<keyword evidence="7 14" id="KW-1133">Transmembrane helix</keyword>
<dbReference type="Proteomes" id="UP000825935">
    <property type="component" value="Chromosome 4"/>
</dbReference>
<evidence type="ECO:0000256" key="12">
    <source>
        <dbReference type="ARBA" id="ARBA00048048"/>
    </source>
</evidence>
<evidence type="ECO:0000256" key="4">
    <source>
        <dbReference type="ARBA" id="ARBA00022679"/>
    </source>
</evidence>
<sequence length="539" mass="59530">MEHEIEVISSTEQQAPTVAAADALPVDLSGAASHGDLERLQYLVEVKLASVSHADGAGYFPLQWAALHNRFAAAQYLIEHGADVNARDLNEQTALHWAAVSGSIQIAELLLQNGASVESADSHGYRATHVAAQYGQTAFLYHVSTKWGADIDVLDTDGRSPLHWAAYKGFADCVRLLLFMDADQRRQDKDGCTPLHWAAIGGNIEACTVLVQAGTKEDLFVIDKSGHTPEVLASQKGYRRMTVLLSNAKRIFKNRGDEDNYFGRLTRLGLVPVLWVAGVSLILMFINSVITSPTFFTIPASVGIWAWLAVFLATIGLFFLYRCSSKDPGFIHVVDCQTEERNDKQALLTNGLSNMALWSGQWSQLCPTCKIVRPVRSKHCSSCNRCVDQFDHHCPWISNCVGKRNKWDFVVFLTIETVSMLVAEIIAVQRICTGGNAQTSGASQLSFIATHHMGALIFILGNTIFLCGASVLTLKQLKQIAYNITTNEMSNAQRYQYLKSADGNFYNPYDHGCQKNCSDFFLHGYIEDIELPVHGSWNS</sequence>
<dbReference type="Gene3D" id="1.25.40.20">
    <property type="entry name" value="Ankyrin repeat-containing domain"/>
    <property type="match status" value="3"/>
</dbReference>
<dbReference type="OMA" id="NINAHHG"/>
<dbReference type="InterPro" id="IPR036770">
    <property type="entry name" value="Ankyrin_rpt-contain_sf"/>
</dbReference>
<evidence type="ECO:0000256" key="9">
    <source>
        <dbReference type="ARBA" id="ARBA00023043"/>
    </source>
</evidence>
<dbReference type="PROSITE" id="PS50216">
    <property type="entry name" value="DHHC"/>
    <property type="match status" value="1"/>
</dbReference>
<dbReference type="EC" id="2.3.1.225" evidence="14"/>
<dbReference type="PROSITE" id="PS50088">
    <property type="entry name" value="ANK_REPEAT"/>
    <property type="match status" value="4"/>
</dbReference>
<name>A0A8T2V2K8_CERRI</name>
<proteinExistence type="inferred from homology"/>
<comment type="similarity">
    <text evidence="3 14">Belongs to the DHHC palmitoyltransferase family.</text>
</comment>
<evidence type="ECO:0000256" key="1">
    <source>
        <dbReference type="ARBA" id="ARBA00004127"/>
    </source>
</evidence>
<keyword evidence="17" id="KW-1185">Reference proteome</keyword>
<dbReference type="FunFam" id="1.25.40.20:FF:000300">
    <property type="entry name" value="S-acyltransferase"/>
    <property type="match status" value="1"/>
</dbReference>
<comment type="catalytic activity">
    <reaction evidence="12 14">
        <text>L-cysteinyl-[protein] + hexadecanoyl-CoA = S-hexadecanoyl-L-cysteinyl-[protein] + CoA</text>
        <dbReference type="Rhea" id="RHEA:36683"/>
        <dbReference type="Rhea" id="RHEA-COMP:10131"/>
        <dbReference type="Rhea" id="RHEA-COMP:11032"/>
        <dbReference type="ChEBI" id="CHEBI:29950"/>
        <dbReference type="ChEBI" id="CHEBI:57287"/>
        <dbReference type="ChEBI" id="CHEBI:57379"/>
        <dbReference type="ChEBI" id="CHEBI:74151"/>
        <dbReference type="EC" id="2.3.1.225"/>
    </reaction>
</comment>
<feature type="repeat" description="ANK" evidence="13">
    <location>
        <begin position="57"/>
        <end position="89"/>
    </location>
</feature>
<feature type="domain" description="Palmitoyltransferase DHHC" evidence="15">
    <location>
        <begin position="364"/>
        <end position="491"/>
    </location>
</feature>
<evidence type="ECO:0000256" key="7">
    <source>
        <dbReference type="ARBA" id="ARBA00022989"/>
    </source>
</evidence>
<dbReference type="Pfam" id="PF01529">
    <property type="entry name" value="DHHC"/>
    <property type="match status" value="1"/>
</dbReference>
<dbReference type="PANTHER" id="PTHR24161">
    <property type="entry name" value="ANK_REP_REGION DOMAIN-CONTAINING PROTEIN-RELATED"/>
    <property type="match status" value="1"/>
</dbReference>
<evidence type="ECO:0000256" key="6">
    <source>
        <dbReference type="ARBA" id="ARBA00022737"/>
    </source>
</evidence>
<evidence type="ECO:0000256" key="14">
    <source>
        <dbReference type="RuleBase" id="RU079119"/>
    </source>
</evidence>
<dbReference type="InterPro" id="IPR001594">
    <property type="entry name" value="Palmitoyltrfase_DHHC"/>
</dbReference>
<keyword evidence="8" id="KW-0333">Golgi apparatus</keyword>
<keyword evidence="9 13" id="KW-0040">ANK repeat</keyword>
<keyword evidence="11" id="KW-0449">Lipoprotein</keyword>
<dbReference type="OrthoDB" id="331948at2759"/>
<dbReference type="PANTHER" id="PTHR24161:SF17">
    <property type="entry name" value="PALMITOYLTRANSFERASE"/>
    <property type="match status" value="1"/>
</dbReference>
<reference evidence="16" key="1">
    <citation type="submission" date="2021-08" db="EMBL/GenBank/DDBJ databases">
        <title>WGS assembly of Ceratopteris richardii.</title>
        <authorList>
            <person name="Marchant D.B."/>
            <person name="Chen G."/>
            <person name="Jenkins J."/>
            <person name="Shu S."/>
            <person name="Leebens-Mack J."/>
            <person name="Grimwood J."/>
            <person name="Schmutz J."/>
            <person name="Soltis P."/>
            <person name="Soltis D."/>
            <person name="Chen Z.-H."/>
        </authorList>
    </citation>
    <scope>NUCLEOTIDE SEQUENCE</scope>
    <source>
        <strain evidence="16">Whitten #5841</strain>
        <tissue evidence="16">Leaf</tissue>
    </source>
</reference>
<evidence type="ECO:0000259" key="15">
    <source>
        <dbReference type="Pfam" id="PF01529"/>
    </source>
</evidence>
<evidence type="ECO:0000256" key="5">
    <source>
        <dbReference type="ARBA" id="ARBA00022692"/>
    </source>
</evidence>
<keyword evidence="6" id="KW-0677">Repeat</keyword>